<name>A0A3N4IJC4_ASCIM</name>
<reference evidence="1 2" key="1">
    <citation type="journal article" date="2018" name="Nat. Ecol. Evol.">
        <title>Pezizomycetes genomes reveal the molecular basis of ectomycorrhizal truffle lifestyle.</title>
        <authorList>
            <person name="Murat C."/>
            <person name="Payen T."/>
            <person name="Noel B."/>
            <person name="Kuo A."/>
            <person name="Morin E."/>
            <person name="Chen J."/>
            <person name="Kohler A."/>
            <person name="Krizsan K."/>
            <person name="Balestrini R."/>
            <person name="Da Silva C."/>
            <person name="Montanini B."/>
            <person name="Hainaut M."/>
            <person name="Levati E."/>
            <person name="Barry K.W."/>
            <person name="Belfiori B."/>
            <person name="Cichocki N."/>
            <person name="Clum A."/>
            <person name="Dockter R.B."/>
            <person name="Fauchery L."/>
            <person name="Guy J."/>
            <person name="Iotti M."/>
            <person name="Le Tacon F."/>
            <person name="Lindquist E.A."/>
            <person name="Lipzen A."/>
            <person name="Malagnac F."/>
            <person name="Mello A."/>
            <person name="Molinier V."/>
            <person name="Miyauchi S."/>
            <person name="Poulain J."/>
            <person name="Riccioni C."/>
            <person name="Rubini A."/>
            <person name="Sitrit Y."/>
            <person name="Splivallo R."/>
            <person name="Traeger S."/>
            <person name="Wang M."/>
            <person name="Zifcakova L."/>
            <person name="Wipf D."/>
            <person name="Zambonelli A."/>
            <person name="Paolocci F."/>
            <person name="Nowrousian M."/>
            <person name="Ottonello S."/>
            <person name="Baldrian P."/>
            <person name="Spatafora J.W."/>
            <person name="Henrissat B."/>
            <person name="Nagy L.G."/>
            <person name="Aury J.M."/>
            <person name="Wincker P."/>
            <person name="Grigoriev I.V."/>
            <person name="Bonfante P."/>
            <person name="Martin F.M."/>
        </authorList>
    </citation>
    <scope>NUCLEOTIDE SEQUENCE [LARGE SCALE GENOMIC DNA]</scope>
    <source>
        <strain evidence="1 2">RN42</strain>
    </source>
</reference>
<dbReference type="AlphaFoldDB" id="A0A3N4IJC4"/>
<dbReference type="EMBL" id="ML119651">
    <property type="protein sequence ID" value="RPA85939.1"/>
    <property type="molecule type" value="Genomic_DNA"/>
</dbReference>
<dbReference type="Proteomes" id="UP000275078">
    <property type="component" value="Unassembled WGS sequence"/>
</dbReference>
<proteinExistence type="predicted"/>
<sequence>MVMNSTLFESSASSAQALTAVTETEQVSDVGIGGVLHQSLEIVHREIARDMVMNWKFPSANRDRSSCLDVGVKKAIHQLASRWKSSTTRGYSRRERHGNEWASTVASTAVQFQTNSNDGYNCLTVIEPSGKFENRHKQVEATAYQLVGAGFYRTVATLLYRMPYIDAKMAASTVKVGIFE</sequence>
<accession>A0A3N4IJC4</accession>
<protein>
    <submittedName>
        <fullName evidence="1">Uncharacterized protein</fullName>
    </submittedName>
</protein>
<evidence type="ECO:0000313" key="2">
    <source>
        <dbReference type="Proteomes" id="UP000275078"/>
    </source>
</evidence>
<gene>
    <name evidence="1" type="ORF">BJ508DRAFT_302325</name>
</gene>
<organism evidence="1 2">
    <name type="scientific">Ascobolus immersus RN42</name>
    <dbReference type="NCBI Taxonomy" id="1160509"/>
    <lineage>
        <taxon>Eukaryota</taxon>
        <taxon>Fungi</taxon>
        <taxon>Dikarya</taxon>
        <taxon>Ascomycota</taxon>
        <taxon>Pezizomycotina</taxon>
        <taxon>Pezizomycetes</taxon>
        <taxon>Pezizales</taxon>
        <taxon>Ascobolaceae</taxon>
        <taxon>Ascobolus</taxon>
    </lineage>
</organism>
<evidence type="ECO:0000313" key="1">
    <source>
        <dbReference type="EMBL" id="RPA85939.1"/>
    </source>
</evidence>
<keyword evidence="2" id="KW-1185">Reference proteome</keyword>